<dbReference type="PANTHER" id="PTHR11773:SF1">
    <property type="entry name" value="GLYCINE DEHYDROGENASE (DECARBOXYLATING), MITOCHONDRIAL"/>
    <property type="match status" value="1"/>
</dbReference>
<keyword evidence="9" id="KW-1185">Reference proteome</keyword>
<feature type="domain" description="Aminotransferase class V" evidence="6">
    <location>
        <begin position="151"/>
        <end position="271"/>
    </location>
</feature>
<dbReference type="GO" id="GO:0030170">
    <property type="term" value="F:pyridoxal phosphate binding"/>
    <property type="evidence" value="ECO:0007669"/>
    <property type="project" value="TreeGrafter"/>
</dbReference>
<dbReference type="GO" id="GO:0004375">
    <property type="term" value="F:glycine dehydrogenase (decarboxylating) activity"/>
    <property type="evidence" value="ECO:0007669"/>
    <property type="project" value="UniProtKB-EC"/>
</dbReference>
<feature type="domain" description="Glycine dehydrogenase C-terminal" evidence="7">
    <location>
        <begin position="346"/>
        <end position="448"/>
    </location>
</feature>
<keyword evidence="2 5" id="KW-0663">Pyridoxal phosphate</keyword>
<keyword evidence="3 5" id="KW-0560">Oxidoreductase</keyword>
<comment type="catalytic activity">
    <reaction evidence="4 5">
        <text>N(6)-[(R)-lipoyl]-L-lysyl-[glycine-cleavage complex H protein] + glycine + H(+) = N(6)-[(R)-S(8)-aminomethyldihydrolipoyl]-L-lysyl-[glycine-cleavage complex H protein] + CO2</text>
        <dbReference type="Rhea" id="RHEA:24304"/>
        <dbReference type="Rhea" id="RHEA-COMP:10494"/>
        <dbReference type="Rhea" id="RHEA-COMP:10495"/>
        <dbReference type="ChEBI" id="CHEBI:15378"/>
        <dbReference type="ChEBI" id="CHEBI:16526"/>
        <dbReference type="ChEBI" id="CHEBI:57305"/>
        <dbReference type="ChEBI" id="CHEBI:83099"/>
        <dbReference type="ChEBI" id="CHEBI:83143"/>
        <dbReference type="EC" id="1.4.4.2"/>
    </reaction>
</comment>
<dbReference type="Pfam" id="PF21478">
    <property type="entry name" value="GcvP2_C"/>
    <property type="match status" value="1"/>
</dbReference>
<dbReference type="Gene3D" id="3.40.640.10">
    <property type="entry name" value="Type I PLP-dependent aspartate aminotransferase-like (Major domain)"/>
    <property type="match status" value="1"/>
</dbReference>
<dbReference type="GO" id="GO:0019464">
    <property type="term" value="P:glycine decarboxylation via glycine cleavage system"/>
    <property type="evidence" value="ECO:0007669"/>
    <property type="project" value="UniProtKB-UniRule"/>
</dbReference>
<proteinExistence type="inferred from homology"/>
<dbReference type="EMBL" id="CBTK010000265">
    <property type="protein sequence ID" value="CDH46527.1"/>
    <property type="molecule type" value="Genomic_DNA"/>
</dbReference>
<evidence type="ECO:0000256" key="1">
    <source>
        <dbReference type="ARBA" id="ARBA00003788"/>
    </source>
</evidence>
<dbReference type="GO" id="GO:0005960">
    <property type="term" value="C:glycine cleavage complex"/>
    <property type="evidence" value="ECO:0007669"/>
    <property type="project" value="TreeGrafter"/>
</dbReference>
<dbReference type="InterPro" id="IPR020581">
    <property type="entry name" value="GDC_P"/>
</dbReference>
<comment type="subunit">
    <text evidence="5">The glycine cleavage system is composed of four proteins: P, T, L and H. In this organism, the P 'protein' is a heterodimer of two subunits.</text>
</comment>
<dbReference type="FunFam" id="3.90.1150.10:FF:000014">
    <property type="entry name" value="Probable glycine dehydrogenase (decarboxylating) subunit 2"/>
    <property type="match status" value="1"/>
</dbReference>
<dbReference type="InterPro" id="IPR015424">
    <property type="entry name" value="PyrdxlP-dep_Trfase"/>
</dbReference>
<evidence type="ECO:0000256" key="5">
    <source>
        <dbReference type="HAMAP-Rule" id="MF_00713"/>
    </source>
</evidence>
<reference evidence="8 9" key="1">
    <citation type="journal article" date="2014" name="ISME J.">
        <title>Candidatus Competibacter-lineage genomes retrieved from metagenomes reveal functional metabolic diversity.</title>
        <authorList>
            <person name="McIlroy S.J."/>
            <person name="Albertsen M."/>
            <person name="Andresen E.K."/>
            <person name="Saunders A.M."/>
            <person name="Kristiansen R."/>
            <person name="Stokholm-Bjerregaard M."/>
            <person name="Nielsen K.L."/>
            <person name="Nielsen P.H."/>
        </authorList>
    </citation>
    <scope>NUCLEOTIDE SEQUENCE [LARGE SCALE GENOMIC DNA]</scope>
    <source>
        <strain evidence="8 9">Run_B_J11</strain>
    </source>
</reference>
<comment type="cofactor">
    <cofactor evidence="5">
        <name>pyridoxal 5'-phosphate</name>
        <dbReference type="ChEBI" id="CHEBI:597326"/>
    </cofactor>
</comment>
<comment type="caution">
    <text evidence="8">The sequence shown here is derived from an EMBL/GenBank/DDBJ whole genome shotgun (WGS) entry which is preliminary data.</text>
</comment>
<dbReference type="FunFam" id="3.40.640.10:FF:000224">
    <property type="entry name" value="Probable glycine dehydrogenase (decarboxylating) subunit 2"/>
    <property type="match status" value="1"/>
</dbReference>
<evidence type="ECO:0000259" key="6">
    <source>
        <dbReference type="Pfam" id="PF00266"/>
    </source>
</evidence>
<name>A0A7U7GDV1_9GAMM</name>
<dbReference type="Pfam" id="PF00266">
    <property type="entry name" value="Aminotran_5"/>
    <property type="match status" value="1"/>
</dbReference>
<dbReference type="InterPro" id="IPR015422">
    <property type="entry name" value="PyrdxlP-dep_Trfase_small"/>
</dbReference>
<dbReference type="Gene3D" id="6.20.440.10">
    <property type="match status" value="1"/>
</dbReference>
<organism evidence="8 9">
    <name type="scientific">Candidatus Contendobacter odensis Run_B_J11</name>
    <dbReference type="NCBI Taxonomy" id="1400861"/>
    <lineage>
        <taxon>Bacteria</taxon>
        <taxon>Pseudomonadati</taxon>
        <taxon>Pseudomonadota</taxon>
        <taxon>Gammaproteobacteria</taxon>
        <taxon>Candidatus Competibacteraceae</taxon>
        <taxon>Candidatus Contendibacter</taxon>
    </lineage>
</organism>
<evidence type="ECO:0000313" key="9">
    <source>
        <dbReference type="Proteomes" id="UP000019184"/>
    </source>
</evidence>
<dbReference type="InterPro" id="IPR000192">
    <property type="entry name" value="Aminotrans_V_dom"/>
</dbReference>
<evidence type="ECO:0000256" key="3">
    <source>
        <dbReference type="ARBA" id="ARBA00023002"/>
    </source>
</evidence>
<dbReference type="OrthoDB" id="9801272at2"/>
<dbReference type="GO" id="GO:0005829">
    <property type="term" value="C:cytosol"/>
    <property type="evidence" value="ECO:0007669"/>
    <property type="project" value="TreeGrafter"/>
</dbReference>
<dbReference type="AlphaFoldDB" id="A0A7U7GDV1"/>
<dbReference type="RefSeq" id="WP_034435217.1">
    <property type="nucleotide sequence ID" value="NZ_CBTK010000265.1"/>
</dbReference>
<dbReference type="EC" id="1.4.4.2" evidence="5"/>
<dbReference type="HAMAP" id="MF_00713">
    <property type="entry name" value="GcvPB"/>
    <property type="match status" value="1"/>
</dbReference>
<comment type="similarity">
    <text evidence="5">Belongs to the GcvP family. C-terminal subunit subfamily.</text>
</comment>
<dbReference type="Gene3D" id="3.90.1150.10">
    <property type="entry name" value="Aspartate Aminotransferase, domain 1"/>
    <property type="match status" value="1"/>
</dbReference>
<evidence type="ECO:0000256" key="2">
    <source>
        <dbReference type="ARBA" id="ARBA00022898"/>
    </source>
</evidence>
<dbReference type="InterPro" id="IPR049316">
    <property type="entry name" value="GDC-P_C"/>
</dbReference>
<comment type="function">
    <text evidence="1 5">The glycine cleavage system catalyzes the degradation of glycine. The P protein binds the alpha-amino group of glycine through its pyridoxal phosphate cofactor; CO(2) is released and the remaining methylamine moiety is then transferred to the lipoamide cofactor of the H protein.</text>
</comment>
<accession>A0A7U7GDV1</accession>
<dbReference type="NCBIfam" id="NF003346">
    <property type="entry name" value="PRK04366.1"/>
    <property type="match status" value="1"/>
</dbReference>
<dbReference type="SUPFAM" id="SSF53383">
    <property type="entry name" value="PLP-dependent transferases"/>
    <property type="match status" value="1"/>
</dbReference>
<evidence type="ECO:0000313" key="8">
    <source>
        <dbReference type="EMBL" id="CDH46527.1"/>
    </source>
</evidence>
<evidence type="ECO:0000256" key="4">
    <source>
        <dbReference type="ARBA" id="ARBA00049026"/>
    </source>
</evidence>
<dbReference type="InterPro" id="IPR015421">
    <property type="entry name" value="PyrdxlP-dep_Trfase_major"/>
</dbReference>
<gene>
    <name evidence="5 8" type="primary">gcvPB</name>
    <name evidence="8" type="ORF">BN874_50007</name>
</gene>
<dbReference type="PANTHER" id="PTHR11773">
    <property type="entry name" value="GLYCINE DEHYDROGENASE, DECARBOXYLATING"/>
    <property type="match status" value="1"/>
</dbReference>
<feature type="modified residue" description="N6-(pyridoxal phosphate)lysine" evidence="5">
    <location>
        <position position="264"/>
    </location>
</feature>
<dbReference type="Proteomes" id="UP000019184">
    <property type="component" value="Unassembled WGS sequence"/>
</dbReference>
<protein>
    <recommendedName>
        <fullName evidence="5">Probable glycine dehydrogenase (decarboxylating) subunit 2</fullName>
        <ecNumber evidence="5">1.4.4.2</ecNumber>
    </recommendedName>
    <alternativeName>
        <fullName evidence="5">Glycine cleavage system P-protein subunit 2</fullName>
    </alternativeName>
    <alternativeName>
        <fullName evidence="5">Glycine decarboxylase subunit 2</fullName>
    </alternativeName>
    <alternativeName>
        <fullName evidence="5">Glycine dehydrogenase (aminomethyl-transferring) subunit 2</fullName>
    </alternativeName>
</protein>
<dbReference type="GO" id="GO:0016594">
    <property type="term" value="F:glycine binding"/>
    <property type="evidence" value="ECO:0007669"/>
    <property type="project" value="TreeGrafter"/>
</dbReference>
<dbReference type="InterPro" id="IPR023012">
    <property type="entry name" value="GcvPB"/>
</dbReference>
<evidence type="ECO:0000259" key="7">
    <source>
        <dbReference type="Pfam" id="PF21478"/>
    </source>
</evidence>
<sequence length="484" mass="53103">MLIFDQSRPGRRAVIPVTAPETALSDLPDHLRRRRAAPLPEVSELQAVRHYTRLSQKNFSIDTHFYPLGSCTMKYNPRICHRLASLPGFLARHPLAPEAISQGFLACLYDLQEMLREVTGMQAVSLTPMAGAQGEFAGMAMIRAYHVAHGDHARREVLVPDAAHGTNPATAIMCGFTVREIPTDANGDVDLAALRQAVGPHTAGLMLTNPSTLGVFERHITEIAAIVHESGGLLYYDGANLNAILGKARPGDMGFDVMHMNLHKTFATPHGGGGPGAGPVAVNTRLEPFLPIPIVGKDGERYRWLSEADRPQSIGRLSAFMGNAGVILRAYIYARMLGRAGMGRVAEYATLNANYLLAELAKAGFDPAFPQRRASHEFIITLKRQAKTLGVTAMDFAKRLLDLGFHAPTTYFPMLVPECLLIEPTETECKEELDSFIAAMQQIQQEAESDPEWIKGAPYHRPVRRLDEVRAARDMDLAWRPAGS</sequence>